<evidence type="ECO:0000259" key="12">
    <source>
        <dbReference type="PROSITE" id="PS51846"/>
    </source>
</evidence>
<reference evidence="13 14" key="1">
    <citation type="journal article" date="2019" name="Nat. Microbiol.">
        <title>Mediterranean grassland soil C-N compound turnover is dependent on rainfall and depth, and is mediated by genomically divergent microorganisms.</title>
        <authorList>
            <person name="Diamond S."/>
            <person name="Andeer P.F."/>
            <person name="Li Z."/>
            <person name="Crits-Christoph A."/>
            <person name="Burstein D."/>
            <person name="Anantharaman K."/>
            <person name="Lane K.R."/>
            <person name="Thomas B.C."/>
            <person name="Pan C."/>
            <person name="Northen T.R."/>
            <person name="Banfield J.F."/>
        </authorList>
    </citation>
    <scope>NUCLEOTIDE SEQUENCE [LARGE SCALE GENOMIC DNA]</scope>
    <source>
        <strain evidence="13">WS_11</strain>
    </source>
</reference>
<dbReference type="Proteomes" id="UP000319771">
    <property type="component" value="Unassembled WGS sequence"/>
</dbReference>
<accession>A0A538U6U9</accession>
<dbReference type="CDD" id="cd04590">
    <property type="entry name" value="CBS_pair_CorC_HlyC_assoc"/>
    <property type="match status" value="1"/>
</dbReference>
<dbReference type="Pfam" id="PF00571">
    <property type="entry name" value="CBS"/>
    <property type="match status" value="1"/>
</dbReference>
<organism evidence="13 14">
    <name type="scientific">Eiseniibacteriota bacterium</name>
    <dbReference type="NCBI Taxonomy" id="2212470"/>
    <lineage>
        <taxon>Bacteria</taxon>
        <taxon>Candidatus Eiseniibacteriota</taxon>
    </lineage>
</organism>
<proteinExistence type="predicted"/>
<dbReference type="InterPro" id="IPR046342">
    <property type="entry name" value="CBS_dom_sf"/>
</dbReference>
<feature type="domain" description="CNNM transmembrane" evidence="12">
    <location>
        <begin position="3"/>
        <end position="208"/>
    </location>
</feature>
<dbReference type="InterPro" id="IPR002550">
    <property type="entry name" value="CNNM"/>
</dbReference>
<dbReference type="EMBL" id="VBPB01000153">
    <property type="protein sequence ID" value="TMQ71620.1"/>
    <property type="molecule type" value="Genomic_DNA"/>
</dbReference>
<dbReference type="InterPro" id="IPR000644">
    <property type="entry name" value="CBS_dom"/>
</dbReference>
<feature type="compositionally biased region" description="Basic residues" evidence="9">
    <location>
        <begin position="322"/>
        <end position="333"/>
    </location>
</feature>
<dbReference type="AlphaFoldDB" id="A0A538U6U9"/>
<dbReference type="SUPFAM" id="SSF54631">
    <property type="entry name" value="CBS-domain pair"/>
    <property type="match status" value="1"/>
</dbReference>
<evidence type="ECO:0000256" key="4">
    <source>
        <dbReference type="ARBA" id="ARBA00022737"/>
    </source>
</evidence>
<dbReference type="PANTHER" id="PTHR43099">
    <property type="entry name" value="UPF0053 PROTEIN YRKA"/>
    <property type="match status" value="1"/>
</dbReference>
<dbReference type="GO" id="GO:0005886">
    <property type="term" value="C:plasma membrane"/>
    <property type="evidence" value="ECO:0007669"/>
    <property type="project" value="UniProtKB-SubCell"/>
</dbReference>
<evidence type="ECO:0000256" key="2">
    <source>
        <dbReference type="ARBA" id="ARBA00022475"/>
    </source>
</evidence>
<keyword evidence="4" id="KW-0677">Repeat</keyword>
<gene>
    <name evidence="13" type="ORF">E6K81_09630</name>
</gene>
<keyword evidence="2" id="KW-1003">Cell membrane</keyword>
<feature type="domain" description="CBS" evidence="11">
    <location>
        <begin position="227"/>
        <end position="287"/>
    </location>
</feature>
<feature type="region of interest" description="Disordered" evidence="9">
    <location>
        <begin position="304"/>
        <end position="375"/>
    </location>
</feature>
<evidence type="ECO:0000313" key="13">
    <source>
        <dbReference type="EMBL" id="TMQ71620.1"/>
    </source>
</evidence>
<dbReference type="Pfam" id="PF01595">
    <property type="entry name" value="CNNM"/>
    <property type="match status" value="1"/>
</dbReference>
<evidence type="ECO:0000256" key="6">
    <source>
        <dbReference type="ARBA" id="ARBA00023136"/>
    </source>
</evidence>
<keyword evidence="6 8" id="KW-0472">Membrane</keyword>
<evidence type="ECO:0000256" key="7">
    <source>
        <dbReference type="PROSITE-ProRule" id="PRU00703"/>
    </source>
</evidence>
<dbReference type="PROSITE" id="PS51371">
    <property type="entry name" value="CBS"/>
    <property type="match status" value="1"/>
</dbReference>
<evidence type="ECO:0000256" key="3">
    <source>
        <dbReference type="ARBA" id="ARBA00022692"/>
    </source>
</evidence>
<evidence type="ECO:0000256" key="9">
    <source>
        <dbReference type="SAM" id="MobiDB-lite"/>
    </source>
</evidence>
<dbReference type="PANTHER" id="PTHR43099:SF4">
    <property type="entry name" value="INTEGRAL MEMBRANE PROTEIN"/>
    <property type="match status" value="1"/>
</dbReference>
<keyword evidence="3 8" id="KW-0812">Transmembrane</keyword>
<keyword evidence="7" id="KW-0129">CBS domain</keyword>
<comment type="subcellular location">
    <subcellularLocation>
        <location evidence="1">Cell membrane</location>
        <topology evidence="1">Multi-pass membrane protein</topology>
    </subcellularLocation>
</comment>
<dbReference type="Gene3D" id="3.10.580.10">
    <property type="entry name" value="CBS-domain"/>
    <property type="match status" value="1"/>
</dbReference>
<keyword evidence="5 8" id="KW-1133">Transmembrane helix</keyword>
<evidence type="ECO:0000313" key="14">
    <source>
        <dbReference type="Proteomes" id="UP000319771"/>
    </source>
</evidence>
<protein>
    <submittedName>
        <fullName evidence="13">HlyC/CorC family transporter</fullName>
    </submittedName>
</protein>
<feature type="transmembrane region" description="Helical" evidence="10">
    <location>
        <begin position="12"/>
        <end position="32"/>
    </location>
</feature>
<dbReference type="InterPro" id="IPR044751">
    <property type="entry name" value="Ion_transp-like_CBS"/>
</dbReference>
<evidence type="ECO:0000256" key="8">
    <source>
        <dbReference type="PROSITE-ProRule" id="PRU01193"/>
    </source>
</evidence>
<dbReference type="PROSITE" id="PS51846">
    <property type="entry name" value="CNNM"/>
    <property type="match status" value="1"/>
</dbReference>
<feature type="compositionally biased region" description="Basic and acidic residues" evidence="9">
    <location>
        <begin position="312"/>
        <end position="321"/>
    </location>
</feature>
<name>A0A538U6U9_UNCEI</name>
<dbReference type="InterPro" id="IPR051676">
    <property type="entry name" value="UPF0053_domain"/>
</dbReference>
<feature type="transmembrane region" description="Helical" evidence="10">
    <location>
        <begin position="99"/>
        <end position="121"/>
    </location>
</feature>
<evidence type="ECO:0000256" key="5">
    <source>
        <dbReference type="ARBA" id="ARBA00022989"/>
    </source>
</evidence>
<comment type="caution">
    <text evidence="13">The sequence shown here is derived from an EMBL/GenBank/DDBJ whole genome shotgun (WGS) entry which is preliminary data.</text>
</comment>
<evidence type="ECO:0000256" key="1">
    <source>
        <dbReference type="ARBA" id="ARBA00004651"/>
    </source>
</evidence>
<evidence type="ECO:0000259" key="11">
    <source>
        <dbReference type="PROSITE" id="PS51371"/>
    </source>
</evidence>
<evidence type="ECO:0000256" key="10">
    <source>
        <dbReference type="SAM" id="Phobius"/>
    </source>
</evidence>
<sequence>MSLSWLDGLRILGVFVMIALNAFFVSAEFALVTVRWTRVEALVEEGRFGAVAVRQAIENLSQTIATTQVGITLTSLALGWLGEPAIAHMVEPLFRSFPSVWGVALSHASALVIALLLITYLHVVLGEQTPKVIAIQRAEDVALLVAVPLLAFSRLFRPFIRLIGGSSSRIVRLLRLPLQPAAQAVHSVDELSMLVEETQEAGVMAEDQASYVQKVFELSDKTVGDIMLPRDQVVTVSINASEDEVLATARDTAHTRIPVWEGTPDHIVGIVNTKDLFHLFSLKGLVILMDAMYPPLFVAPDQPVARRHRDARGHPRGDRRRDRGRARRPHAARRGAPPRGRGRAGRPPGPAAPLRRSGGGAPRWPRYLLRDNPIS</sequence>